<proteinExistence type="predicted"/>
<dbReference type="Pfam" id="PF20079">
    <property type="entry name" value="DUF6474"/>
    <property type="match status" value="1"/>
</dbReference>
<gene>
    <name evidence="1" type="ORF">HF519_20785</name>
</gene>
<organism evidence="1 2">
    <name type="scientific">Pseudonocardia bannensis</name>
    <dbReference type="NCBI Taxonomy" id="630973"/>
    <lineage>
        <taxon>Bacteria</taxon>
        <taxon>Bacillati</taxon>
        <taxon>Actinomycetota</taxon>
        <taxon>Actinomycetes</taxon>
        <taxon>Pseudonocardiales</taxon>
        <taxon>Pseudonocardiaceae</taxon>
        <taxon>Pseudonocardia</taxon>
    </lineage>
</organism>
<comment type="caution">
    <text evidence="1">The sequence shown here is derived from an EMBL/GenBank/DDBJ whole genome shotgun (WGS) entry which is preliminary data.</text>
</comment>
<evidence type="ECO:0000313" key="1">
    <source>
        <dbReference type="EMBL" id="NMH93967.1"/>
    </source>
</evidence>
<keyword evidence="2" id="KW-1185">Reference proteome</keyword>
<accession>A0A848DMH0</accession>
<dbReference type="AlphaFoldDB" id="A0A848DMH0"/>
<dbReference type="InterPro" id="IPR045522">
    <property type="entry name" value="DUF6474"/>
</dbReference>
<reference evidence="1 2" key="1">
    <citation type="submission" date="2020-04" db="EMBL/GenBank/DDBJ databases">
        <authorList>
            <person name="Klaysubun C."/>
            <person name="Duangmal K."/>
            <person name="Lipun K."/>
        </authorList>
    </citation>
    <scope>NUCLEOTIDE SEQUENCE [LARGE SCALE GENOMIC DNA]</scope>
    <source>
        <strain evidence="1 2">DSM 45300</strain>
    </source>
</reference>
<evidence type="ECO:0000313" key="2">
    <source>
        <dbReference type="Proteomes" id="UP000586918"/>
    </source>
</evidence>
<name>A0A848DMH0_9PSEU</name>
<dbReference type="Proteomes" id="UP000586918">
    <property type="component" value="Unassembled WGS sequence"/>
</dbReference>
<dbReference type="EMBL" id="JAAXKZ010000089">
    <property type="protein sequence ID" value="NMH93967.1"/>
    <property type="molecule type" value="Genomic_DNA"/>
</dbReference>
<sequence length="140" mass="14953">MTPARAKRAIGVGKAVAPLLAPYALAVAGLARSRWDEHRARKLGVSPDQLSTYSGRGGALHARISRAAEALVELDSADAHATGAARRFALDTRPRLADLAVAVRAAEQMPTPRRRTAYRAISGELDQIETALLIHLGIRT</sequence>
<protein>
    <submittedName>
        <fullName evidence="1">Uncharacterized protein</fullName>
    </submittedName>
</protein>